<gene>
    <name evidence="1" type="ORF">ICL16_03260</name>
</gene>
<dbReference type="RefSeq" id="WP_190825458.1">
    <property type="nucleotide sequence ID" value="NZ_CAWPPI010000013.1"/>
</dbReference>
<evidence type="ECO:0000313" key="2">
    <source>
        <dbReference type="Proteomes" id="UP000629098"/>
    </source>
</evidence>
<proteinExistence type="predicted"/>
<reference evidence="1" key="1">
    <citation type="submission" date="2020-09" db="EMBL/GenBank/DDBJ databases">
        <title>Iningainema tapete sp. nov. (Scytonemataceae, Cyanobacteria) from greenhouses in central Florida (USA) produces two types of nodularin with biosynthetic potential for microcystin-LR and anabaenopeptins.</title>
        <authorList>
            <person name="Berthold D.E."/>
            <person name="Lefler F.W."/>
            <person name="Huang I.-S."/>
            <person name="Abdulla H."/>
            <person name="Zimba P.V."/>
            <person name="Laughinghouse H.D. IV."/>
        </authorList>
    </citation>
    <scope>NUCLEOTIDE SEQUENCE</scope>
    <source>
        <strain evidence="1">BLCCT55</strain>
    </source>
</reference>
<dbReference type="EMBL" id="JACXAE010000013">
    <property type="protein sequence ID" value="MBD2771166.1"/>
    <property type="molecule type" value="Genomic_DNA"/>
</dbReference>
<keyword evidence="2" id="KW-1185">Reference proteome</keyword>
<name>A0A8J7C5T3_9CYAN</name>
<dbReference type="AlphaFoldDB" id="A0A8J7C5T3"/>
<organism evidence="1 2">
    <name type="scientific">Iningainema tapete BLCC-T55</name>
    <dbReference type="NCBI Taxonomy" id="2748662"/>
    <lineage>
        <taxon>Bacteria</taxon>
        <taxon>Bacillati</taxon>
        <taxon>Cyanobacteriota</taxon>
        <taxon>Cyanophyceae</taxon>
        <taxon>Nostocales</taxon>
        <taxon>Scytonemataceae</taxon>
        <taxon>Iningainema tapete</taxon>
    </lineage>
</organism>
<dbReference type="Proteomes" id="UP000629098">
    <property type="component" value="Unassembled WGS sequence"/>
</dbReference>
<protein>
    <submittedName>
        <fullName evidence="1">Uncharacterized protein</fullName>
    </submittedName>
</protein>
<comment type="caution">
    <text evidence="1">The sequence shown here is derived from an EMBL/GenBank/DDBJ whole genome shotgun (WGS) entry which is preliminary data.</text>
</comment>
<sequence length="205" mass="23386">MLGVKGVAIALSVKIPNKKTTHSLGGLSSFVGYLCDRLHPTENLQFRGTKLSFKGGEVVFMQEFRVGIVTKRGTVICPQFVCAEDEFQALLKYREQELTLGNDITCRTAKVLPDGMTMYYTHDPVENFPQGLQQRLGTAIRTVEAKGFVAAEEFEQINYCLSRTINYHQTLANIIEIPYQNAEKTIKEFKARIDRREVECERFWH</sequence>
<accession>A0A8J7C5T3</accession>
<evidence type="ECO:0000313" key="1">
    <source>
        <dbReference type="EMBL" id="MBD2771166.1"/>
    </source>
</evidence>